<keyword evidence="3" id="KW-1185">Reference proteome</keyword>
<keyword evidence="2" id="KW-0167">Capsid protein</keyword>
<feature type="region of interest" description="Disordered" evidence="1">
    <location>
        <begin position="143"/>
        <end position="218"/>
    </location>
</feature>
<dbReference type="STRING" id="1117379.BABA_06741"/>
<protein>
    <submittedName>
        <fullName evidence="2">Spore coat protein B</fullName>
    </submittedName>
</protein>
<sequence>MGLDKFSAALDFLKGFNVNLYVGEDIFKGKLIGVEADHVVLETENKYIFYYNIDKIHAITKNTKQFQPETSTADFQKTQSLSDLLHSFHHSWVTILSINKQQFCGVLSEIDTDFATLINGEERILIKLIHISNILKGFIKEETKKESAKEKAENQTEAKNNENEAKEEVSVSCQATENKTENKKENKERQTTKATGVTAEKKEKAQKNREESEMTEKPQEVVAVAEVIEPNNTMGWSLPIKVEAPVIQAVDETPITTNKKQQTTSETTHKVKTEAKKTTNEMKKPNNEINLKEKQNEEPSMSKPKPVEPVKEMKPVKEATIKIETKPAAKLPAPAPKKEEKPVKSQETTTASKPVKSQQKTTASKPVKSQETTTTSKPVLSQNAAPNKTENTISEKFVNDTKNVWKQKDQEKKAFRFAGEPVSRDTERAFPFAGWPSKNKRTFRF</sequence>
<evidence type="ECO:0000313" key="2">
    <source>
        <dbReference type="EMBL" id="EKN70053.1"/>
    </source>
</evidence>
<feature type="region of interest" description="Disordered" evidence="1">
    <location>
        <begin position="253"/>
        <end position="398"/>
    </location>
</feature>
<name>K6DPF7_9BACI</name>
<feature type="compositionally biased region" description="Basic and acidic residues" evidence="1">
    <location>
        <begin position="199"/>
        <end position="218"/>
    </location>
</feature>
<dbReference type="RefSeq" id="WP_007084373.1">
    <property type="nucleotide sequence ID" value="NZ_AJLS01000043.1"/>
</dbReference>
<feature type="compositionally biased region" description="Basic and acidic residues" evidence="1">
    <location>
        <begin position="267"/>
        <end position="297"/>
    </location>
</feature>
<gene>
    <name evidence="2" type="ORF">BABA_06741</name>
</gene>
<feature type="compositionally biased region" description="Polar residues" evidence="1">
    <location>
        <begin position="345"/>
        <end position="398"/>
    </location>
</feature>
<dbReference type="AlphaFoldDB" id="K6DPF7"/>
<accession>K6DPF7</accession>
<dbReference type="PATRIC" id="fig|1117379.3.peg.1413"/>
<dbReference type="Proteomes" id="UP000006316">
    <property type="component" value="Unassembled WGS sequence"/>
</dbReference>
<evidence type="ECO:0000313" key="3">
    <source>
        <dbReference type="Proteomes" id="UP000006316"/>
    </source>
</evidence>
<feature type="compositionally biased region" description="Basic and acidic residues" evidence="1">
    <location>
        <begin position="305"/>
        <end position="327"/>
    </location>
</feature>
<comment type="caution">
    <text evidence="2">The sequence shown here is derived from an EMBL/GenBank/DDBJ whole genome shotgun (WGS) entry which is preliminary data.</text>
</comment>
<feature type="compositionally biased region" description="Basic and acidic residues" evidence="1">
    <location>
        <begin position="143"/>
        <end position="169"/>
    </location>
</feature>
<feature type="compositionally biased region" description="Basic and acidic residues" evidence="1">
    <location>
        <begin position="178"/>
        <end position="191"/>
    </location>
</feature>
<evidence type="ECO:0000256" key="1">
    <source>
        <dbReference type="SAM" id="MobiDB-lite"/>
    </source>
</evidence>
<feature type="compositionally biased region" description="Polar residues" evidence="1">
    <location>
        <begin position="254"/>
        <end position="266"/>
    </location>
</feature>
<reference evidence="2 3" key="1">
    <citation type="journal article" date="2012" name="Front. Microbiol.">
        <title>Redundancy and modularity in membrane-associated dissimilatory nitrate reduction in Bacillus.</title>
        <authorList>
            <person name="Heylen K."/>
            <person name="Keltjens J."/>
        </authorList>
    </citation>
    <scope>NUCLEOTIDE SEQUENCE [LARGE SCALE GENOMIC DNA]</scope>
    <source>
        <strain evidence="3">LMG 21833T</strain>
    </source>
</reference>
<dbReference type="EMBL" id="AJLS01000043">
    <property type="protein sequence ID" value="EKN70053.1"/>
    <property type="molecule type" value="Genomic_DNA"/>
</dbReference>
<organism evidence="2 3">
    <name type="scientific">Neobacillus bataviensis LMG 21833</name>
    <dbReference type="NCBI Taxonomy" id="1117379"/>
    <lineage>
        <taxon>Bacteria</taxon>
        <taxon>Bacillati</taxon>
        <taxon>Bacillota</taxon>
        <taxon>Bacilli</taxon>
        <taxon>Bacillales</taxon>
        <taxon>Bacillaceae</taxon>
        <taxon>Neobacillus</taxon>
    </lineage>
</organism>
<dbReference type="eggNOG" id="ENOG5034CE1">
    <property type="taxonomic scope" value="Bacteria"/>
</dbReference>
<dbReference type="OrthoDB" id="2965981at2"/>
<proteinExistence type="predicted"/>
<keyword evidence="2" id="KW-0946">Virion</keyword>